<reference evidence="6 7" key="1">
    <citation type="submission" date="2018-08" db="EMBL/GenBank/DDBJ databases">
        <title>Vibrio isolated from the Eastern China Marginal Seas.</title>
        <authorList>
            <person name="Li Y."/>
        </authorList>
    </citation>
    <scope>NUCLEOTIDE SEQUENCE [LARGE SCALE GENOMIC DNA]</scope>
    <source>
        <strain evidence="6 7">BEI233</strain>
    </source>
</reference>
<evidence type="ECO:0000313" key="6">
    <source>
        <dbReference type="EMBL" id="RJX68894.1"/>
    </source>
</evidence>
<organism evidence="6 7">
    <name type="scientific">Vibrio sinensis</name>
    <dbReference type="NCBI Taxonomy" id="2302434"/>
    <lineage>
        <taxon>Bacteria</taxon>
        <taxon>Pseudomonadati</taxon>
        <taxon>Pseudomonadota</taxon>
        <taxon>Gammaproteobacteria</taxon>
        <taxon>Vibrionales</taxon>
        <taxon>Vibrionaceae</taxon>
        <taxon>Vibrio</taxon>
    </lineage>
</organism>
<evidence type="ECO:0000256" key="4">
    <source>
        <dbReference type="SAM" id="Phobius"/>
    </source>
</evidence>
<dbReference type="InterPro" id="IPR029787">
    <property type="entry name" value="Nucleotide_cyclase"/>
</dbReference>
<sequence length="477" mass="55947">MKIDRNYVDGHMLNSIRMAVLIIIVFSLINFGHYYMSLRIFQENMIETTLQRTKNYISRTLKDVNHTYEYASLALAELYSYKIQQHYDPTALLLELNEKKESLSVKTIGLVDIQKKLYLDNFGRILSIDTTSDRDKWIQDFLDLPQDYRYNFYDPDDAEYETLYSFYYDQKLKDDNGNVIGILGVGINYNALYTRVQGLDENIDVSFLNKSGAVRLPKHTKGESIFSLFPYVTEEQFHSALREDQIVWEDSTGESFLLYFHYLTDINRVLLLKMDFTEYYNQSKKQHFYSFILGVGLILIIVVLNLLLSFYQSHKLKHTAYYDSLTNCRNRHYLESRIKKSKYWLKIRQSECSLIAFDIDHFKNINDTFGHLEGDRVLKQVAEIVRSCLRNSDDFIRWGGDEFIVLFDMDAQNAIKITERIIEHVEQETRVSLSIGITNISPEDSFKSVMARADSALYDAKENGRNQVKAQWLIIES</sequence>
<feature type="transmembrane region" description="Helical" evidence="4">
    <location>
        <begin position="288"/>
        <end position="311"/>
    </location>
</feature>
<dbReference type="PANTHER" id="PTHR45138:SF9">
    <property type="entry name" value="DIGUANYLATE CYCLASE DGCM-RELATED"/>
    <property type="match status" value="1"/>
</dbReference>
<evidence type="ECO:0000259" key="5">
    <source>
        <dbReference type="PROSITE" id="PS50887"/>
    </source>
</evidence>
<feature type="transmembrane region" description="Helical" evidence="4">
    <location>
        <begin position="16"/>
        <end position="36"/>
    </location>
</feature>
<evidence type="ECO:0000256" key="1">
    <source>
        <dbReference type="ARBA" id="ARBA00001946"/>
    </source>
</evidence>
<dbReference type="RefSeq" id="WP_120033124.1">
    <property type="nucleotide sequence ID" value="NZ_QVMU01000017.1"/>
</dbReference>
<dbReference type="PROSITE" id="PS50887">
    <property type="entry name" value="GGDEF"/>
    <property type="match status" value="1"/>
</dbReference>
<dbReference type="AlphaFoldDB" id="A0A3A6QBY7"/>
<keyword evidence="4" id="KW-0812">Transmembrane</keyword>
<dbReference type="InterPro" id="IPR050469">
    <property type="entry name" value="Diguanylate_Cyclase"/>
</dbReference>
<dbReference type="FunFam" id="3.30.70.270:FF:000001">
    <property type="entry name" value="Diguanylate cyclase domain protein"/>
    <property type="match status" value="1"/>
</dbReference>
<feature type="domain" description="GGDEF" evidence="5">
    <location>
        <begin position="350"/>
        <end position="473"/>
    </location>
</feature>
<dbReference type="InterPro" id="IPR000160">
    <property type="entry name" value="GGDEF_dom"/>
</dbReference>
<dbReference type="PANTHER" id="PTHR45138">
    <property type="entry name" value="REGULATORY COMPONENTS OF SENSORY TRANSDUCTION SYSTEM"/>
    <property type="match status" value="1"/>
</dbReference>
<dbReference type="SUPFAM" id="SSF55073">
    <property type="entry name" value="Nucleotide cyclase"/>
    <property type="match status" value="1"/>
</dbReference>
<dbReference type="EC" id="2.7.7.65" evidence="2"/>
<dbReference type="NCBIfam" id="TIGR00254">
    <property type="entry name" value="GGDEF"/>
    <property type="match status" value="1"/>
</dbReference>
<gene>
    <name evidence="6" type="ORF">DZ860_15735</name>
</gene>
<dbReference type="InterPro" id="IPR043128">
    <property type="entry name" value="Rev_trsase/Diguanyl_cyclase"/>
</dbReference>
<dbReference type="CDD" id="cd01949">
    <property type="entry name" value="GGDEF"/>
    <property type="match status" value="1"/>
</dbReference>
<dbReference type="Proteomes" id="UP000273252">
    <property type="component" value="Unassembled WGS sequence"/>
</dbReference>
<evidence type="ECO:0000313" key="7">
    <source>
        <dbReference type="Proteomes" id="UP000273252"/>
    </source>
</evidence>
<evidence type="ECO:0000256" key="2">
    <source>
        <dbReference type="ARBA" id="ARBA00012528"/>
    </source>
</evidence>
<accession>A0A3A6QBY7</accession>
<comment type="caution">
    <text evidence="6">The sequence shown here is derived from an EMBL/GenBank/DDBJ whole genome shotgun (WGS) entry which is preliminary data.</text>
</comment>
<dbReference type="GO" id="GO:0052621">
    <property type="term" value="F:diguanylate cyclase activity"/>
    <property type="evidence" value="ECO:0007669"/>
    <property type="project" value="UniProtKB-EC"/>
</dbReference>
<keyword evidence="7" id="KW-1185">Reference proteome</keyword>
<dbReference type="OrthoDB" id="5496380at2"/>
<comment type="catalytic activity">
    <reaction evidence="3">
        <text>2 GTP = 3',3'-c-di-GMP + 2 diphosphate</text>
        <dbReference type="Rhea" id="RHEA:24898"/>
        <dbReference type="ChEBI" id="CHEBI:33019"/>
        <dbReference type="ChEBI" id="CHEBI:37565"/>
        <dbReference type="ChEBI" id="CHEBI:58805"/>
        <dbReference type="EC" id="2.7.7.65"/>
    </reaction>
</comment>
<dbReference type="Gene3D" id="3.30.70.270">
    <property type="match status" value="1"/>
</dbReference>
<keyword evidence="4" id="KW-1133">Transmembrane helix</keyword>
<dbReference type="Pfam" id="PF00990">
    <property type="entry name" value="GGDEF"/>
    <property type="match status" value="1"/>
</dbReference>
<protein>
    <recommendedName>
        <fullName evidence="2">diguanylate cyclase</fullName>
        <ecNumber evidence="2">2.7.7.65</ecNumber>
    </recommendedName>
</protein>
<name>A0A3A6QBY7_9VIBR</name>
<proteinExistence type="predicted"/>
<evidence type="ECO:0000256" key="3">
    <source>
        <dbReference type="ARBA" id="ARBA00034247"/>
    </source>
</evidence>
<comment type="cofactor">
    <cofactor evidence="1">
        <name>Mg(2+)</name>
        <dbReference type="ChEBI" id="CHEBI:18420"/>
    </cofactor>
</comment>
<dbReference type="EMBL" id="QVMU01000017">
    <property type="protein sequence ID" value="RJX68894.1"/>
    <property type="molecule type" value="Genomic_DNA"/>
</dbReference>
<dbReference type="SMART" id="SM00267">
    <property type="entry name" value="GGDEF"/>
    <property type="match status" value="1"/>
</dbReference>
<keyword evidence="4" id="KW-0472">Membrane</keyword>